<dbReference type="Pfam" id="PF20146">
    <property type="entry name" value="NRF"/>
    <property type="match status" value="1"/>
</dbReference>
<name>A0AAV6VRE6_9ARAC</name>
<sequence length="739" mass="85043">MRKMRFLGVSLLFIVTFYVSFPLYSHSSYDDSQKSQMVKIFMDTASRVIMKQGLPGSKPKHSLAHELKLIFGDLRHSVLLSYLKDTTDVQCVEDIMYVFQNLYSTTDDWAFKMLDSYGKPESGLLRGQLKWLGDYNECLDSYASYDETYQQGGFRGQYCSITVSVPFANKVLPVRLGICLPDSCHSSAFKLEEMIKIDRAMVSPSLRNVDLTCQPISREFTYKAYIVMFLIYFIVLLTVIGSSITAMDYFVKPPIKSHGSDSDIEKVPMKGEYQKLPLKDEDKEYTAVKIGYKGPETQTVLERTKSFFNCFCIFTNCNNLLDSKSSENHLRCLHGIRFLTLCWLLFCNTHTLGMDVIKNVSDVLAMLGNRSSQIVLNGIFCFDSFFLLSGFLVGNMFFNSSKTKDTIRWSLVYFQRYIRITPVYIVVLMFYATMYSHLGSGPHWVNFDTDPACSKNWWWNVLYINNFQQTSEQCVEWSWYLASDFQFFLISPILLVSLMRKPKVGYIVLAAFLSVAIISNFVVTHYLSLTAGFEKINSFDEWQEYFSRLYSTLDYIHKRPYTAISPYLVGIMLAYYLYVRKAKGCGKNGFVTLALGWILSAVVSSLSVFGLYHHKLSVVESCFYHAFSHTAFAASLAWVVYVCVTGQGGFVNCFLSWKFFIPLSRLTFCAYLVHPIIITAFYESQKSLIQFSNVTWMVFFLGFLIISYTVALLTSLLLEAPVIRFEKYFRSIYRKSQQY</sequence>
<feature type="transmembrane region" description="Helical" evidence="1">
    <location>
        <begin position="663"/>
        <end position="682"/>
    </location>
</feature>
<keyword evidence="1" id="KW-1133">Transmembrane helix</keyword>
<reference evidence="3 4" key="1">
    <citation type="journal article" date="2022" name="Nat. Ecol. Evol.">
        <title>A masculinizing supergene underlies an exaggerated male reproductive morph in a spider.</title>
        <authorList>
            <person name="Hendrickx F."/>
            <person name="De Corte Z."/>
            <person name="Sonet G."/>
            <person name="Van Belleghem S.M."/>
            <person name="Kostlbacher S."/>
            <person name="Vangestel C."/>
        </authorList>
    </citation>
    <scope>NUCLEOTIDE SEQUENCE [LARGE SCALE GENOMIC DNA]</scope>
    <source>
        <strain evidence="3">W744_W776</strain>
    </source>
</reference>
<protein>
    <recommendedName>
        <fullName evidence="2">Nose resistant-to-fluoxetine protein N-terminal domain-containing protein</fullName>
    </recommendedName>
</protein>
<dbReference type="PANTHER" id="PTHR11161">
    <property type="entry name" value="O-ACYLTRANSFERASE"/>
    <property type="match status" value="1"/>
</dbReference>
<feature type="transmembrane region" description="Helical" evidence="1">
    <location>
        <begin position="374"/>
        <end position="397"/>
    </location>
</feature>
<gene>
    <name evidence="3" type="ORF">JTE90_023505</name>
</gene>
<evidence type="ECO:0000256" key="1">
    <source>
        <dbReference type="SAM" id="Phobius"/>
    </source>
</evidence>
<dbReference type="SMART" id="SM00703">
    <property type="entry name" value="NRF"/>
    <property type="match status" value="1"/>
</dbReference>
<proteinExistence type="predicted"/>
<keyword evidence="1" id="KW-0472">Membrane</keyword>
<feature type="transmembrane region" description="Helical" evidence="1">
    <location>
        <begin position="335"/>
        <end position="354"/>
    </location>
</feature>
<feature type="transmembrane region" description="Helical" evidence="1">
    <location>
        <begin position="632"/>
        <end position="651"/>
    </location>
</feature>
<feature type="transmembrane region" description="Helical" evidence="1">
    <location>
        <begin position="417"/>
        <end position="438"/>
    </location>
</feature>
<dbReference type="InterPro" id="IPR006621">
    <property type="entry name" value="Nose-resist-to-fluoxetine_N"/>
</dbReference>
<dbReference type="InterPro" id="IPR002656">
    <property type="entry name" value="Acyl_transf_3_dom"/>
</dbReference>
<organism evidence="3 4">
    <name type="scientific">Oedothorax gibbosus</name>
    <dbReference type="NCBI Taxonomy" id="931172"/>
    <lineage>
        <taxon>Eukaryota</taxon>
        <taxon>Metazoa</taxon>
        <taxon>Ecdysozoa</taxon>
        <taxon>Arthropoda</taxon>
        <taxon>Chelicerata</taxon>
        <taxon>Arachnida</taxon>
        <taxon>Araneae</taxon>
        <taxon>Araneomorphae</taxon>
        <taxon>Entelegynae</taxon>
        <taxon>Araneoidea</taxon>
        <taxon>Linyphiidae</taxon>
        <taxon>Erigoninae</taxon>
        <taxon>Oedothorax</taxon>
    </lineage>
</organism>
<evidence type="ECO:0000259" key="2">
    <source>
        <dbReference type="SMART" id="SM00703"/>
    </source>
</evidence>
<dbReference type="Proteomes" id="UP000827092">
    <property type="component" value="Unassembled WGS sequence"/>
</dbReference>
<keyword evidence="4" id="KW-1185">Reference proteome</keyword>
<comment type="caution">
    <text evidence="3">The sequence shown here is derived from an EMBL/GenBank/DDBJ whole genome shotgun (WGS) entry which is preliminary data.</text>
</comment>
<feature type="transmembrane region" description="Helical" evidence="1">
    <location>
        <begin position="477"/>
        <end position="499"/>
    </location>
</feature>
<feature type="transmembrane region" description="Helical" evidence="1">
    <location>
        <begin position="506"/>
        <end position="527"/>
    </location>
</feature>
<dbReference type="AlphaFoldDB" id="A0AAV6VRE6"/>
<dbReference type="PANTHER" id="PTHR11161:SF0">
    <property type="entry name" value="O-ACYLTRANSFERASE LIKE PROTEIN"/>
    <property type="match status" value="1"/>
</dbReference>
<accession>A0AAV6VRE6</accession>
<feature type="transmembrane region" description="Helical" evidence="1">
    <location>
        <begin position="224"/>
        <end position="251"/>
    </location>
</feature>
<evidence type="ECO:0000313" key="3">
    <source>
        <dbReference type="EMBL" id="KAG8198740.1"/>
    </source>
</evidence>
<dbReference type="InterPro" id="IPR052728">
    <property type="entry name" value="O2_lipid_transport_reg"/>
</dbReference>
<keyword evidence="1" id="KW-0812">Transmembrane</keyword>
<feature type="transmembrane region" description="Helical" evidence="1">
    <location>
        <begin position="694"/>
        <end position="718"/>
    </location>
</feature>
<feature type="transmembrane region" description="Helical" evidence="1">
    <location>
        <begin position="590"/>
        <end position="612"/>
    </location>
</feature>
<dbReference type="Pfam" id="PF01757">
    <property type="entry name" value="Acyl_transf_3"/>
    <property type="match status" value="1"/>
</dbReference>
<feature type="transmembrane region" description="Helical" evidence="1">
    <location>
        <begin position="560"/>
        <end position="578"/>
    </location>
</feature>
<dbReference type="GO" id="GO:0016747">
    <property type="term" value="F:acyltransferase activity, transferring groups other than amino-acyl groups"/>
    <property type="evidence" value="ECO:0007669"/>
    <property type="project" value="InterPro"/>
</dbReference>
<dbReference type="EMBL" id="JAFNEN010000036">
    <property type="protein sequence ID" value="KAG8198740.1"/>
    <property type="molecule type" value="Genomic_DNA"/>
</dbReference>
<evidence type="ECO:0000313" key="4">
    <source>
        <dbReference type="Proteomes" id="UP000827092"/>
    </source>
</evidence>
<feature type="domain" description="Nose resistant-to-fluoxetine protein N-terminal" evidence="2">
    <location>
        <begin position="88"/>
        <end position="212"/>
    </location>
</feature>